<evidence type="ECO:0000259" key="1">
    <source>
        <dbReference type="PROSITE" id="PS50883"/>
    </source>
</evidence>
<accession>A0ABS3MWD1</accession>
<dbReference type="SUPFAM" id="SSF141868">
    <property type="entry name" value="EAL domain-like"/>
    <property type="match status" value="1"/>
</dbReference>
<name>A0ABS3MWD1_9BACI</name>
<evidence type="ECO:0000313" key="3">
    <source>
        <dbReference type="Proteomes" id="UP000663981"/>
    </source>
</evidence>
<organism evidence="2 3">
    <name type="scientific">Metabacillus bambusae</name>
    <dbReference type="NCBI Taxonomy" id="2795218"/>
    <lineage>
        <taxon>Bacteria</taxon>
        <taxon>Bacillati</taxon>
        <taxon>Bacillota</taxon>
        <taxon>Bacilli</taxon>
        <taxon>Bacillales</taxon>
        <taxon>Bacillaceae</taxon>
        <taxon>Metabacillus</taxon>
    </lineage>
</organism>
<dbReference type="RefSeq" id="WP_372442069.1">
    <property type="nucleotide sequence ID" value="NZ_JAGDEL010000001.1"/>
</dbReference>
<evidence type="ECO:0000313" key="2">
    <source>
        <dbReference type="EMBL" id="MBO1510200.1"/>
    </source>
</evidence>
<dbReference type="PROSITE" id="PS50883">
    <property type="entry name" value="EAL"/>
    <property type="match status" value="1"/>
</dbReference>
<comment type="caution">
    <text evidence="2">The sequence shown here is derived from an EMBL/GenBank/DDBJ whole genome shotgun (WGS) entry which is preliminary data.</text>
</comment>
<dbReference type="Pfam" id="PF00563">
    <property type="entry name" value="EAL"/>
    <property type="match status" value="1"/>
</dbReference>
<gene>
    <name evidence="2" type="ORF">I7822_00630</name>
</gene>
<protein>
    <submittedName>
        <fullName evidence="2">EAL domain-containing protein</fullName>
    </submittedName>
</protein>
<dbReference type="EMBL" id="JAGDEL010000001">
    <property type="protein sequence ID" value="MBO1510200.1"/>
    <property type="molecule type" value="Genomic_DNA"/>
</dbReference>
<proteinExistence type="predicted"/>
<dbReference type="InterPro" id="IPR050706">
    <property type="entry name" value="Cyclic-di-GMP_PDE-like"/>
</dbReference>
<dbReference type="PANTHER" id="PTHR33121">
    <property type="entry name" value="CYCLIC DI-GMP PHOSPHODIESTERASE PDEF"/>
    <property type="match status" value="1"/>
</dbReference>
<dbReference type="Gene3D" id="3.20.20.450">
    <property type="entry name" value="EAL domain"/>
    <property type="match status" value="1"/>
</dbReference>
<dbReference type="InterPro" id="IPR035919">
    <property type="entry name" value="EAL_sf"/>
</dbReference>
<dbReference type="Proteomes" id="UP000663981">
    <property type="component" value="Unassembled WGS sequence"/>
</dbReference>
<dbReference type="PANTHER" id="PTHR33121:SF71">
    <property type="entry name" value="OXYGEN SENSOR PROTEIN DOSP"/>
    <property type="match status" value="1"/>
</dbReference>
<keyword evidence="3" id="KW-1185">Reference proteome</keyword>
<sequence>MCILEKGTLIVDVLDVIEKTGVDPKNLVFEITDSIMNKNQENAISTINELKNIGIKIAIDDFGTGFSSLSY</sequence>
<dbReference type="InterPro" id="IPR001633">
    <property type="entry name" value="EAL_dom"/>
</dbReference>
<feature type="domain" description="EAL" evidence="1">
    <location>
        <begin position="1"/>
        <end position="71"/>
    </location>
</feature>
<dbReference type="CDD" id="cd01948">
    <property type="entry name" value="EAL"/>
    <property type="match status" value="1"/>
</dbReference>
<reference evidence="2 3" key="1">
    <citation type="submission" date="2021-03" db="EMBL/GenBank/DDBJ databases">
        <title>Whole genome sequence of Metabacillus bambusae BG109.</title>
        <authorList>
            <person name="Jeong J.W."/>
        </authorList>
    </citation>
    <scope>NUCLEOTIDE SEQUENCE [LARGE SCALE GENOMIC DNA]</scope>
    <source>
        <strain evidence="2 3">BG109</strain>
    </source>
</reference>